<dbReference type="InParanoid" id="A0A2R5GBI0"/>
<keyword evidence="1" id="KW-0732">Signal</keyword>
<dbReference type="Proteomes" id="UP000241890">
    <property type="component" value="Unassembled WGS sequence"/>
</dbReference>
<proteinExistence type="predicted"/>
<organism evidence="2 3">
    <name type="scientific">Hondaea fermentalgiana</name>
    <dbReference type="NCBI Taxonomy" id="2315210"/>
    <lineage>
        <taxon>Eukaryota</taxon>
        <taxon>Sar</taxon>
        <taxon>Stramenopiles</taxon>
        <taxon>Bigyra</taxon>
        <taxon>Labyrinthulomycetes</taxon>
        <taxon>Thraustochytrida</taxon>
        <taxon>Thraustochytriidae</taxon>
        <taxon>Hondaea</taxon>
    </lineage>
</organism>
<gene>
    <name evidence="2" type="ORF">FCC1311_013112</name>
</gene>
<protein>
    <submittedName>
        <fullName evidence="2">Uncharacterized protein</fullName>
    </submittedName>
</protein>
<name>A0A2R5GBI0_9STRA</name>
<evidence type="ECO:0000313" key="2">
    <source>
        <dbReference type="EMBL" id="GBG25094.1"/>
    </source>
</evidence>
<keyword evidence="3" id="KW-1185">Reference proteome</keyword>
<evidence type="ECO:0000313" key="3">
    <source>
        <dbReference type="Proteomes" id="UP000241890"/>
    </source>
</evidence>
<feature type="signal peptide" evidence="1">
    <location>
        <begin position="1"/>
        <end position="17"/>
    </location>
</feature>
<dbReference type="AlphaFoldDB" id="A0A2R5GBI0"/>
<sequence>MAVGKALAALVAGHAAATVVSVRGGLTASSPATDEQQSGADGFVPAKAADAELVRLAKLETELYRGQPRWPRIGTSYAADCALETPLIAVQGEQAVTRCAKFWASLKPVQLAHREEYALDGKSFRVFLSTEVSLLSRTFLIPSCVEIELDDAGRVARHQETWHGNQLVPELHIVRQINGWILENLFAPK</sequence>
<comment type="caution">
    <text evidence="2">The sequence shown here is derived from an EMBL/GenBank/DDBJ whole genome shotgun (WGS) entry which is preliminary data.</text>
</comment>
<reference evidence="2 3" key="1">
    <citation type="submission" date="2017-12" db="EMBL/GenBank/DDBJ databases">
        <title>Sequencing, de novo assembly and annotation of complete genome of a new Thraustochytrid species, strain FCC1311.</title>
        <authorList>
            <person name="Sedici K."/>
            <person name="Godart F."/>
            <person name="Aiese Cigliano R."/>
            <person name="Sanseverino W."/>
            <person name="Barakat M."/>
            <person name="Ortet P."/>
            <person name="Marechal E."/>
            <person name="Cagnac O."/>
            <person name="Amato A."/>
        </authorList>
    </citation>
    <scope>NUCLEOTIDE SEQUENCE [LARGE SCALE GENOMIC DNA]</scope>
</reference>
<feature type="chain" id="PRO_5015303200" evidence="1">
    <location>
        <begin position="18"/>
        <end position="189"/>
    </location>
</feature>
<accession>A0A2R5GBI0</accession>
<evidence type="ECO:0000256" key="1">
    <source>
        <dbReference type="SAM" id="SignalP"/>
    </source>
</evidence>
<dbReference type="EMBL" id="BEYU01000011">
    <property type="protein sequence ID" value="GBG25094.1"/>
    <property type="molecule type" value="Genomic_DNA"/>
</dbReference>